<dbReference type="Proteomes" id="UP001139054">
    <property type="component" value="Unassembled WGS sequence"/>
</dbReference>
<comment type="caution">
    <text evidence="3">The sequence shown here is derived from an EMBL/GenBank/DDBJ whole genome shotgun (WGS) entry which is preliminary data.</text>
</comment>
<evidence type="ECO:0000256" key="2">
    <source>
        <dbReference type="SAM" id="MobiDB-lite"/>
    </source>
</evidence>
<dbReference type="EMBL" id="JAKLTY010000055">
    <property type="protein sequence ID" value="MCG2632981.1"/>
    <property type="molecule type" value="Genomic_DNA"/>
</dbReference>
<feature type="compositionally biased region" description="Basic residues" evidence="2">
    <location>
        <begin position="1445"/>
        <end position="1463"/>
    </location>
</feature>
<accession>A0A9X1RJ46</accession>
<name>A0A9X1RJ46_9BRAD</name>
<organism evidence="3 4">
    <name type="scientific">Bradyrhizobium zhengyangense</name>
    <dbReference type="NCBI Taxonomy" id="2911009"/>
    <lineage>
        <taxon>Bacteria</taxon>
        <taxon>Pseudomonadati</taxon>
        <taxon>Pseudomonadota</taxon>
        <taxon>Alphaproteobacteria</taxon>
        <taxon>Hyphomicrobiales</taxon>
        <taxon>Nitrobacteraceae</taxon>
        <taxon>Bradyrhizobium</taxon>
    </lineage>
</organism>
<feature type="coiled-coil region" evidence="1">
    <location>
        <begin position="825"/>
        <end position="857"/>
    </location>
</feature>
<evidence type="ECO:0000313" key="3">
    <source>
        <dbReference type="EMBL" id="MCG2632981.1"/>
    </source>
</evidence>
<proteinExistence type="predicted"/>
<gene>
    <name evidence="3" type="ORF">L6654_41140</name>
</gene>
<evidence type="ECO:0000256" key="1">
    <source>
        <dbReference type="SAM" id="Coils"/>
    </source>
</evidence>
<evidence type="ECO:0000313" key="4">
    <source>
        <dbReference type="Proteomes" id="UP001139054"/>
    </source>
</evidence>
<dbReference type="RefSeq" id="WP_237892107.1">
    <property type="nucleotide sequence ID" value="NZ_JAKLTY010000055.1"/>
</dbReference>
<feature type="region of interest" description="Disordered" evidence="2">
    <location>
        <begin position="1437"/>
        <end position="1480"/>
    </location>
</feature>
<protein>
    <submittedName>
        <fullName evidence="3">Uncharacterized protein</fullName>
    </submittedName>
</protein>
<sequence length="1480" mass="165488">MKMPTYVELNRLFVDYDESHQGENKATSFVDYLYGAKSWAELLKERCTVVIAEAGTGKSEEFRQQTRRLRAEGKPAFFCALDLLAKLPLRSAIGSSTAFDSWLQGSEHGYFFLDAVDEAKLVDPRDFAVAMANFASAVEPVKGRYSLVVSTRPHAWQANTDRILLAERLDLNSATQYAKDNKTLVGIEDPDAVDASEVAATSETKEASPVAVVRLAGLSTNQVKAFAAANDVDYPDSFIDAIEKANAEVFATRPADLPGLIALWKRDGRIGGYSDVVRYNVEIKLQDLNPAYMGRRIALEHAMIGAQALAAAATLSGRTSFLVPDGIISEKVRSNSIDPAKVLQSWSAEEISALLSTALFDESLYGTVRFHHRTAREYLCACWLARLLDKRKNRRKIEDILFAQPYGTEPLVVRPAMKPIAAWLALSDQDIRDQILNADPKVLLEYGDASALDIGTRNSLLKLFAARYRGRNHTPIRMDKREVRRLADGRLSATIALLFAKHRNHVDVRHLLLRVVREGLIPKFDAVAFSYLRDSNVDGWTKILSVQVITTAGTVASKKRLAKAILKKPIAFPRGVVGHAVEALVPDYISYQDFVKILEAIPASVEYSSDQMDLELPRVLAAISDVRTKLSVLAELEGLLARSPLHDAEFARISTRYDWLLDAVGEFACEIASSDSGTWSNSALLSVLSMCQHADHLRRYTGGVLRKSSEIIEKSPELKQSVFWQEVRCQQRLGHGPVVGWWLVSHLPALRVFNLRDFALFLTAIRDSSSADDRKTALSAAFAAWHQSGRSAGILAELKAAVTNDVGLAAELEGLLSPPPPDGATRKARARHEEIERENARERAERANHRLKWIEKLKSDPSQVGDLTIAKEGKLWNTSLWLFDDIRRSDKQNSRWTVTNWQNLIADFGEEIAERFRDFCRRFWREFRPPVRSEYMGGEHSTPNTVIFGLSGVAMDWDGKASWATSLSPEEAELAARYGTWEMNGFPPWFESLHEAHSAVVDKLLVSEARWELTTPTEGSRNYVLSRLRWSSRLLGAHLSGELAGLIQASAKLTDYAVREAIDIILMDSGRPSDAFIDTVRRRSKMESERRALWIAVLLALDGIAGFDALKEWIGEAKDAGERSLRTTTVLSELFNDARSGAAAAHQDFVRVPILASMLAHLYAVPDTDDGTDEDGVTRIRSTDSSASRRDHVLELLFNLPGRETHDALVKLAMENEDRRDHLLALAERRAEQDSEAPGWSASDVYRFAADVEQSPHTEEELFQIALSRLDDLKHEYEQGDESEASLLMKVVNEVELRKVIANRLKLAARSNYTTGSEEELADGKRTDIRIHHPAVANRVPIEIKIAGRWRADELQERLRKQLVGQYMRESRYGVFLLVNRGASSDSRGWRVNGRRVGLPELVEWLQKQANALQRKSSRVGGLRVLSIDLLLLGSKAPVGDSKSAKPKKAVAKRATKKVPQPKRKVDRETRRHDRRGFTR</sequence>
<reference evidence="3" key="1">
    <citation type="submission" date="2022-01" db="EMBL/GenBank/DDBJ databases">
        <title>Genome sequnece data of strain Bradyrhizobium sp. nov.</title>
        <authorList>
            <person name="Zhang J."/>
        </authorList>
    </citation>
    <scope>NUCLEOTIDE SEQUENCE</scope>
    <source>
        <strain evidence="3">WYCCWR 13023</strain>
    </source>
</reference>
<keyword evidence="1" id="KW-0175">Coiled coil</keyword>